<organism evidence="2 3">
    <name type="scientific">Salinactinospora qingdaonensis</name>
    <dbReference type="NCBI Taxonomy" id="702744"/>
    <lineage>
        <taxon>Bacteria</taxon>
        <taxon>Bacillati</taxon>
        <taxon>Actinomycetota</taxon>
        <taxon>Actinomycetes</taxon>
        <taxon>Streptosporangiales</taxon>
        <taxon>Nocardiopsidaceae</taxon>
        <taxon>Salinactinospora</taxon>
    </lineage>
</organism>
<dbReference type="Proteomes" id="UP001500908">
    <property type="component" value="Unassembled WGS sequence"/>
</dbReference>
<feature type="domain" description="DUF397" evidence="1">
    <location>
        <begin position="3"/>
        <end position="56"/>
    </location>
</feature>
<evidence type="ECO:0000313" key="2">
    <source>
        <dbReference type="EMBL" id="GAA3764739.1"/>
    </source>
</evidence>
<evidence type="ECO:0000259" key="1">
    <source>
        <dbReference type="Pfam" id="PF04149"/>
    </source>
</evidence>
<dbReference type="InterPro" id="IPR007278">
    <property type="entry name" value="DUF397"/>
</dbReference>
<gene>
    <name evidence="2" type="ORF">GCM10022402_47450</name>
</gene>
<reference evidence="3" key="1">
    <citation type="journal article" date="2019" name="Int. J. Syst. Evol. Microbiol.">
        <title>The Global Catalogue of Microorganisms (GCM) 10K type strain sequencing project: providing services to taxonomists for standard genome sequencing and annotation.</title>
        <authorList>
            <consortium name="The Broad Institute Genomics Platform"/>
            <consortium name="The Broad Institute Genome Sequencing Center for Infectious Disease"/>
            <person name="Wu L."/>
            <person name="Ma J."/>
        </authorList>
    </citation>
    <scope>NUCLEOTIDE SEQUENCE [LARGE SCALE GENOMIC DNA]</scope>
    <source>
        <strain evidence="3">JCM 17137</strain>
    </source>
</reference>
<name>A0ABP7GHM2_9ACTN</name>
<proteinExistence type="predicted"/>
<dbReference type="Pfam" id="PF04149">
    <property type="entry name" value="DUF397"/>
    <property type="match status" value="1"/>
</dbReference>
<keyword evidence="3" id="KW-1185">Reference proteome</keyword>
<dbReference type="EMBL" id="BAABDD010000043">
    <property type="protein sequence ID" value="GAA3764739.1"/>
    <property type="molecule type" value="Genomic_DNA"/>
</dbReference>
<accession>A0ABP7GHM2</accession>
<dbReference type="RefSeq" id="WP_344976797.1">
    <property type="nucleotide sequence ID" value="NZ_BAABDD010000043.1"/>
</dbReference>
<protein>
    <recommendedName>
        <fullName evidence="1">DUF397 domain-containing protein</fullName>
    </recommendedName>
</protein>
<comment type="caution">
    <text evidence="2">The sequence shown here is derived from an EMBL/GenBank/DDBJ whole genome shotgun (WGS) entry which is preliminary data.</text>
</comment>
<evidence type="ECO:0000313" key="3">
    <source>
        <dbReference type="Proteomes" id="UP001500908"/>
    </source>
</evidence>
<sequence>MDLNWHKSSYSSQQGGECIEVAEAPQAVLVRDTQNRARGHLAFSAAEWAALLSEVKHDRL</sequence>